<keyword evidence="3" id="KW-0732">Signal</keyword>
<feature type="domain" description="CUB" evidence="4">
    <location>
        <begin position="308"/>
        <end position="417"/>
    </location>
</feature>
<dbReference type="OrthoDB" id="5851104at2759"/>
<evidence type="ECO:0000256" key="1">
    <source>
        <dbReference type="ARBA" id="ARBA00023157"/>
    </source>
</evidence>
<dbReference type="CDD" id="cd00041">
    <property type="entry name" value="CUB"/>
    <property type="match status" value="1"/>
</dbReference>
<dbReference type="SUPFAM" id="SSF56436">
    <property type="entry name" value="C-type lectin-like"/>
    <property type="match status" value="2"/>
</dbReference>
<dbReference type="PANTHER" id="PTHR22991">
    <property type="entry name" value="PROTEIN CBG13490"/>
    <property type="match status" value="1"/>
</dbReference>
<dbReference type="STRING" id="1611254.A0A2G5VAA4"/>
<dbReference type="InterPro" id="IPR016187">
    <property type="entry name" value="CTDL_fold"/>
</dbReference>
<accession>A0A2G5VAA4</accession>
<comment type="caution">
    <text evidence="2">Lacks conserved residue(s) required for the propagation of feature annotation.</text>
</comment>
<dbReference type="Gene3D" id="3.10.100.10">
    <property type="entry name" value="Mannose-Binding Protein A, subunit A"/>
    <property type="match status" value="2"/>
</dbReference>
<feature type="chain" id="PRO_5013647041" description="C-type lectin domain-containing protein" evidence="3">
    <location>
        <begin position="21"/>
        <end position="421"/>
    </location>
</feature>
<dbReference type="AlphaFoldDB" id="A0A2G5VAA4"/>
<evidence type="ECO:0000256" key="3">
    <source>
        <dbReference type="SAM" id="SignalP"/>
    </source>
</evidence>
<keyword evidence="1" id="KW-1015">Disulfide bond</keyword>
<evidence type="ECO:0000256" key="2">
    <source>
        <dbReference type="PROSITE-ProRule" id="PRU00059"/>
    </source>
</evidence>
<evidence type="ECO:0000313" key="6">
    <source>
        <dbReference type="EMBL" id="PIC48690.1"/>
    </source>
</evidence>
<feature type="domain" description="C-type lectin" evidence="5">
    <location>
        <begin position="165"/>
        <end position="282"/>
    </location>
</feature>
<keyword evidence="7" id="KW-1185">Reference proteome</keyword>
<dbReference type="SMART" id="SM00042">
    <property type="entry name" value="CUB"/>
    <property type="match status" value="1"/>
</dbReference>
<dbReference type="Pfam" id="PF00059">
    <property type="entry name" value="Lectin_C"/>
    <property type="match status" value="2"/>
</dbReference>
<dbReference type="SMART" id="SM00034">
    <property type="entry name" value="CLECT"/>
    <property type="match status" value="2"/>
</dbReference>
<dbReference type="PROSITE" id="PS50041">
    <property type="entry name" value="C_TYPE_LECTIN_2"/>
    <property type="match status" value="2"/>
</dbReference>
<dbReference type="InterPro" id="IPR018378">
    <property type="entry name" value="C-type_lectin_CS"/>
</dbReference>
<feature type="signal peptide" evidence="3">
    <location>
        <begin position="1"/>
        <end position="20"/>
    </location>
</feature>
<reference evidence="7" key="1">
    <citation type="submission" date="2017-10" db="EMBL/GenBank/DDBJ databases">
        <title>Rapid genome shrinkage in a self-fertile nematode reveals novel sperm competition proteins.</title>
        <authorList>
            <person name="Yin D."/>
            <person name="Schwarz E.M."/>
            <person name="Thomas C.G."/>
            <person name="Felde R.L."/>
            <person name="Korf I.F."/>
            <person name="Cutter A.D."/>
            <person name="Schartner C.M."/>
            <person name="Ralston E.J."/>
            <person name="Meyer B.J."/>
            <person name="Haag E.S."/>
        </authorList>
    </citation>
    <scope>NUCLEOTIDE SEQUENCE [LARGE SCALE GENOMIC DNA]</scope>
    <source>
        <strain evidence="7">JU1422</strain>
    </source>
</reference>
<proteinExistence type="predicted"/>
<protein>
    <recommendedName>
        <fullName evidence="8">C-type lectin domain-containing protein</fullName>
    </recommendedName>
</protein>
<dbReference type="InterPro" id="IPR050976">
    <property type="entry name" value="Snaclec"/>
</dbReference>
<dbReference type="InterPro" id="IPR035914">
    <property type="entry name" value="Sperma_CUB_dom_sf"/>
</dbReference>
<dbReference type="EMBL" id="PDUG01000002">
    <property type="protein sequence ID" value="PIC48690.1"/>
    <property type="molecule type" value="Genomic_DNA"/>
</dbReference>
<dbReference type="Pfam" id="PF00431">
    <property type="entry name" value="CUB"/>
    <property type="match status" value="1"/>
</dbReference>
<dbReference type="Gene3D" id="2.60.120.290">
    <property type="entry name" value="Spermadhesin, CUB domain"/>
    <property type="match status" value="1"/>
</dbReference>
<dbReference type="Proteomes" id="UP000230233">
    <property type="component" value="Chromosome II"/>
</dbReference>
<evidence type="ECO:0000259" key="4">
    <source>
        <dbReference type="PROSITE" id="PS01180"/>
    </source>
</evidence>
<dbReference type="PROSITE" id="PS00615">
    <property type="entry name" value="C_TYPE_LECTIN_1"/>
    <property type="match status" value="1"/>
</dbReference>
<evidence type="ECO:0008006" key="8">
    <source>
        <dbReference type="Google" id="ProtNLM"/>
    </source>
</evidence>
<organism evidence="6 7">
    <name type="scientific">Caenorhabditis nigoni</name>
    <dbReference type="NCBI Taxonomy" id="1611254"/>
    <lineage>
        <taxon>Eukaryota</taxon>
        <taxon>Metazoa</taxon>
        <taxon>Ecdysozoa</taxon>
        <taxon>Nematoda</taxon>
        <taxon>Chromadorea</taxon>
        <taxon>Rhabditida</taxon>
        <taxon>Rhabditina</taxon>
        <taxon>Rhabditomorpha</taxon>
        <taxon>Rhabditoidea</taxon>
        <taxon>Rhabditidae</taxon>
        <taxon>Peloderinae</taxon>
        <taxon>Caenorhabditis</taxon>
    </lineage>
</organism>
<evidence type="ECO:0000259" key="5">
    <source>
        <dbReference type="PROSITE" id="PS50041"/>
    </source>
</evidence>
<dbReference type="InterPro" id="IPR000859">
    <property type="entry name" value="CUB_dom"/>
</dbReference>
<gene>
    <name evidence="6" type="primary">Cnig_chr_II.g7577</name>
    <name evidence="6" type="ORF">B9Z55_007577</name>
</gene>
<comment type="caution">
    <text evidence="6">The sequence shown here is derived from an EMBL/GenBank/DDBJ whole genome shotgun (WGS) entry which is preliminary data.</text>
</comment>
<name>A0A2G5VAA4_9PELO</name>
<dbReference type="InterPro" id="IPR016186">
    <property type="entry name" value="C-type_lectin-like/link_sf"/>
</dbReference>
<dbReference type="PANTHER" id="PTHR22991:SF44">
    <property type="entry name" value="C-TYPE LECTIN-RELATED"/>
    <property type="match status" value="1"/>
</dbReference>
<dbReference type="InterPro" id="IPR001304">
    <property type="entry name" value="C-type_lectin-like"/>
</dbReference>
<dbReference type="CDD" id="cd00037">
    <property type="entry name" value="CLECT"/>
    <property type="match status" value="2"/>
</dbReference>
<dbReference type="PROSITE" id="PS01180">
    <property type="entry name" value="CUB"/>
    <property type="match status" value="1"/>
</dbReference>
<sequence length="421" mass="46452">MMLRSIFLLFAVIFVQCASAGTPICTNDFTMVNNKCWRYFGSPRTHKAAERTCMNYGATLVTLRNGIDNRGVQTFVGNNSNDSIWMGLYCLANDLTKCLWDDASGSTEMYSSFMNGNPQVQTGKCVYYSLQANMGKWFSSSCDNDKRPFVCELPPSYEDDCVNNYDGFCYSHWPAANFQSAQENCEKNCGTLVSIHSANENRYLSSLFFQSAVFGDLLIGATRTSKYTYSWFDGSLWSYENFDISASSGGNCVAMAFGTSNIVAPGFWHTVSCTDSFEYMCKRPAGTTCPPNQPLATVTPVPSNPSTCNAGILIAPGVISSPNYPSTYDSNTNCTYQLATLGSYNIILKFDIFSTEENTEFVSVYDGDSTNADLLGTFSGYFYKSFSLVSSGNNLFITFTSNNVNNFAGFSASFSSYVYRL</sequence>
<feature type="domain" description="C-type lectin" evidence="5">
    <location>
        <begin position="32"/>
        <end position="143"/>
    </location>
</feature>
<dbReference type="SUPFAM" id="SSF49854">
    <property type="entry name" value="Spermadhesin, CUB domain"/>
    <property type="match status" value="1"/>
</dbReference>
<evidence type="ECO:0000313" key="7">
    <source>
        <dbReference type="Proteomes" id="UP000230233"/>
    </source>
</evidence>